<dbReference type="PANTHER" id="PTHR30085:SF6">
    <property type="entry name" value="ABC TRANSPORTER GLUTAMINE-BINDING PROTEIN GLNH"/>
    <property type="match status" value="1"/>
</dbReference>
<feature type="domain" description="Solute-binding protein family 3/N-terminal" evidence="5">
    <location>
        <begin position="38"/>
        <end position="260"/>
    </location>
</feature>
<reference evidence="6 7" key="1">
    <citation type="submission" date="2016-10" db="EMBL/GenBank/DDBJ databases">
        <authorList>
            <person name="de Groot N.N."/>
        </authorList>
    </citation>
    <scope>NUCLEOTIDE SEQUENCE [LARGE SCALE GENOMIC DNA]</scope>
    <source>
        <strain evidence="6 7">DSM 26656</strain>
    </source>
</reference>
<evidence type="ECO:0000256" key="2">
    <source>
        <dbReference type="ARBA" id="ARBA00022448"/>
    </source>
</evidence>
<dbReference type="InterPro" id="IPR001638">
    <property type="entry name" value="Solute-binding_3/MltF_N"/>
</dbReference>
<keyword evidence="7" id="KW-1185">Reference proteome</keyword>
<dbReference type="Gene3D" id="3.40.190.10">
    <property type="entry name" value="Periplasmic binding protein-like II"/>
    <property type="match status" value="2"/>
</dbReference>
<dbReference type="Proteomes" id="UP000236743">
    <property type="component" value="Unassembled WGS sequence"/>
</dbReference>
<evidence type="ECO:0000256" key="3">
    <source>
        <dbReference type="ARBA" id="ARBA00022729"/>
    </source>
</evidence>
<proteinExistence type="inferred from homology"/>
<dbReference type="RefSeq" id="WP_103871768.1">
    <property type="nucleotide sequence ID" value="NZ_FNUY01000002.1"/>
</dbReference>
<dbReference type="OrthoDB" id="6192933at2"/>
<dbReference type="Pfam" id="PF00497">
    <property type="entry name" value="SBP_bac_3"/>
    <property type="match status" value="1"/>
</dbReference>
<evidence type="ECO:0000256" key="4">
    <source>
        <dbReference type="SAM" id="SignalP"/>
    </source>
</evidence>
<dbReference type="EMBL" id="FNUY01000002">
    <property type="protein sequence ID" value="SEF95120.1"/>
    <property type="molecule type" value="Genomic_DNA"/>
</dbReference>
<dbReference type="SUPFAM" id="SSF53850">
    <property type="entry name" value="Periplasmic binding protein-like II"/>
    <property type="match status" value="1"/>
</dbReference>
<protein>
    <submittedName>
        <fullName evidence="6">Amino acid ABC transporter substrate-binding protein, PAAT family</fullName>
    </submittedName>
</protein>
<organism evidence="6 7">
    <name type="scientific">Bosea lathyri</name>
    <dbReference type="NCBI Taxonomy" id="1036778"/>
    <lineage>
        <taxon>Bacteria</taxon>
        <taxon>Pseudomonadati</taxon>
        <taxon>Pseudomonadota</taxon>
        <taxon>Alphaproteobacteria</taxon>
        <taxon>Hyphomicrobiales</taxon>
        <taxon>Boseaceae</taxon>
        <taxon>Bosea</taxon>
    </lineage>
</organism>
<dbReference type="GO" id="GO:0030288">
    <property type="term" value="C:outer membrane-bounded periplasmic space"/>
    <property type="evidence" value="ECO:0007669"/>
    <property type="project" value="TreeGrafter"/>
</dbReference>
<gene>
    <name evidence="6" type="ORF">SAMN04488115_102576</name>
</gene>
<name>A0A1H5W6T1_9HYPH</name>
<dbReference type="GO" id="GO:0005576">
    <property type="term" value="C:extracellular region"/>
    <property type="evidence" value="ECO:0007669"/>
    <property type="project" value="TreeGrafter"/>
</dbReference>
<dbReference type="GO" id="GO:0006865">
    <property type="term" value="P:amino acid transport"/>
    <property type="evidence" value="ECO:0007669"/>
    <property type="project" value="TreeGrafter"/>
</dbReference>
<evidence type="ECO:0000313" key="7">
    <source>
        <dbReference type="Proteomes" id="UP000236743"/>
    </source>
</evidence>
<feature type="chain" id="PRO_5009287969" evidence="4">
    <location>
        <begin position="24"/>
        <end position="278"/>
    </location>
</feature>
<keyword evidence="3 4" id="KW-0732">Signal</keyword>
<evidence type="ECO:0000256" key="1">
    <source>
        <dbReference type="ARBA" id="ARBA00010333"/>
    </source>
</evidence>
<comment type="similarity">
    <text evidence="1">Belongs to the bacterial solute-binding protein 3 family.</text>
</comment>
<sequence>MLRRALSICLATAGLLAGAPAKAQDLPPLPAAIKAQGELRVGVRCDQPPYGFQDQKGQFAGIEVEMAKQIAAWAFGSPDKAAMICVTAENRIPQLTGGKVDMLIATLGKTAERARVIDYATPYNWGGSDLLVLKDSPVTKLADVKKAEMVAMLKGTTQAAWFDAKEPDVKTLRLNSISDALQALKQKRADVMAADVATLKVIAEKDPSVRLVGEPFAVSVGGVGVRKNEPEWLAYLNATMARMATEKRYGPWIETWVSQDKWDFYKTLFPPAPFPPEG</sequence>
<dbReference type="PANTHER" id="PTHR30085">
    <property type="entry name" value="AMINO ACID ABC TRANSPORTER PERMEASE"/>
    <property type="match status" value="1"/>
</dbReference>
<evidence type="ECO:0000313" key="6">
    <source>
        <dbReference type="EMBL" id="SEF95120.1"/>
    </source>
</evidence>
<dbReference type="SMART" id="SM00062">
    <property type="entry name" value="PBPb"/>
    <property type="match status" value="1"/>
</dbReference>
<feature type="signal peptide" evidence="4">
    <location>
        <begin position="1"/>
        <end position="23"/>
    </location>
</feature>
<accession>A0A1H5W6T1</accession>
<keyword evidence="2" id="KW-0813">Transport</keyword>
<dbReference type="AlphaFoldDB" id="A0A1H5W6T1"/>
<evidence type="ECO:0000259" key="5">
    <source>
        <dbReference type="SMART" id="SM00062"/>
    </source>
</evidence>
<dbReference type="InterPro" id="IPR051455">
    <property type="entry name" value="Bact_solute-bind_prot3"/>
</dbReference>